<dbReference type="Pfam" id="PF13378">
    <property type="entry name" value="MR_MLE_C"/>
    <property type="match status" value="1"/>
</dbReference>
<protein>
    <submittedName>
        <fullName evidence="6">Mandelate racemase/muconate lactonizing enzyme family protein</fullName>
    </submittedName>
</protein>
<feature type="domain" description="Mandelate racemase/muconate lactonizing enzyme C-terminal" evidence="5">
    <location>
        <begin position="139"/>
        <end position="241"/>
    </location>
</feature>
<keyword evidence="2" id="KW-0479">Metal-binding</keyword>
<sequence>MEITSVRASTYTVPADVPGGDDVEDTIVFVTVETDEGITGYGETGYLYPEATASFVNEQIAPLVTGRNPIETERVWDRLYRELNPRAQTGTWSTAVSAVDIALWDIKGKAYDEPVWRLLGGASETVPVYHTIGRAIRDEERLAEIASDLVSDGADRIKIVVGKGEWATPRIDAERVTAVRDAIGDDIGLAIDANYLYSVDEALELCNRLESASVSLSWFEEPVYGNDASLLADLRSRTRVPIAAGQNEGHRFRHRELIENGAVDISMPNACFVGGFTEATSVAGMADAFNLRLVHGGGWPFQNAHLYTGLAAGNLVEFHDIVWSVGNEIYESPPQPSGGSITLPEEPGLGITPDWDVLDKHRDGNDRS</sequence>
<dbReference type="GeneID" id="63187590"/>
<dbReference type="PANTHER" id="PTHR13794">
    <property type="entry name" value="ENOLASE SUPERFAMILY, MANDELATE RACEMASE"/>
    <property type="match status" value="1"/>
</dbReference>
<keyword evidence="7" id="KW-1185">Reference proteome</keyword>
<dbReference type="RefSeq" id="WP_207287267.1">
    <property type="nucleotide sequence ID" value="NZ_CP071462.1"/>
</dbReference>
<gene>
    <name evidence="6" type="ORF">J0X25_09755</name>
</gene>
<dbReference type="SMART" id="SM00922">
    <property type="entry name" value="MR_MLE"/>
    <property type="match status" value="1"/>
</dbReference>
<evidence type="ECO:0000256" key="3">
    <source>
        <dbReference type="ARBA" id="ARBA00022842"/>
    </source>
</evidence>
<dbReference type="SUPFAM" id="SSF54826">
    <property type="entry name" value="Enolase N-terminal domain-like"/>
    <property type="match status" value="1"/>
</dbReference>
<keyword evidence="3" id="KW-0460">Magnesium</keyword>
<dbReference type="Gene3D" id="3.30.390.10">
    <property type="entry name" value="Enolase-like, N-terminal domain"/>
    <property type="match status" value="1"/>
</dbReference>
<evidence type="ECO:0000256" key="2">
    <source>
        <dbReference type="ARBA" id="ARBA00022723"/>
    </source>
</evidence>
<dbReference type="InterPro" id="IPR046945">
    <property type="entry name" value="RHMD-like"/>
</dbReference>
<dbReference type="InterPro" id="IPR029017">
    <property type="entry name" value="Enolase-like_N"/>
</dbReference>
<dbReference type="CDD" id="cd03316">
    <property type="entry name" value="MR_like"/>
    <property type="match status" value="1"/>
</dbReference>
<dbReference type="GO" id="GO:0009063">
    <property type="term" value="P:amino acid catabolic process"/>
    <property type="evidence" value="ECO:0007669"/>
    <property type="project" value="InterPro"/>
</dbReference>
<proteinExistence type="predicted"/>
<dbReference type="InterPro" id="IPR013342">
    <property type="entry name" value="Mandelate_racemase_C"/>
</dbReference>
<dbReference type="InterPro" id="IPR013341">
    <property type="entry name" value="Mandelate_racemase_N_dom"/>
</dbReference>
<dbReference type="PROSITE" id="PS00908">
    <property type="entry name" value="MR_MLE_1"/>
    <property type="match status" value="1"/>
</dbReference>
<organism evidence="6 7">
    <name type="scientific">Haloterrigena alkaliphila</name>
    <dbReference type="NCBI Taxonomy" id="2816475"/>
    <lineage>
        <taxon>Archaea</taxon>
        <taxon>Methanobacteriati</taxon>
        <taxon>Methanobacteriota</taxon>
        <taxon>Stenosarchaea group</taxon>
        <taxon>Halobacteria</taxon>
        <taxon>Halobacteriales</taxon>
        <taxon>Natrialbaceae</taxon>
        <taxon>Haloterrigena</taxon>
    </lineage>
</organism>
<accession>A0A8A2VC03</accession>
<evidence type="ECO:0000313" key="7">
    <source>
        <dbReference type="Proteomes" id="UP000663203"/>
    </source>
</evidence>
<dbReference type="InterPro" id="IPR018110">
    <property type="entry name" value="Mandel_Rmase/mucon_lact_enz_CS"/>
</dbReference>
<dbReference type="Gene3D" id="3.20.20.120">
    <property type="entry name" value="Enolase-like C-terminal domain"/>
    <property type="match status" value="1"/>
</dbReference>
<evidence type="ECO:0000256" key="1">
    <source>
        <dbReference type="ARBA" id="ARBA00001946"/>
    </source>
</evidence>
<feature type="region of interest" description="Disordered" evidence="4">
    <location>
        <begin position="333"/>
        <end position="368"/>
    </location>
</feature>
<dbReference type="KEGG" id="hakz:J0X25_09755"/>
<dbReference type="GO" id="GO:0016052">
    <property type="term" value="P:carbohydrate catabolic process"/>
    <property type="evidence" value="ECO:0007669"/>
    <property type="project" value="TreeGrafter"/>
</dbReference>
<evidence type="ECO:0000256" key="4">
    <source>
        <dbReference type="SAM" id="MobiDB-lite"/>
    </source>
</evidence>
<name>A0A8A2VC03_9EURY</name>
<dbReference type="InterPro" id="IPR029065">
    <property type="entry name" value="Enolase_C-like"/>
</dbReference>
<dbReference type="Pfam" id="PF02746">
    <property type="entry name" value="MR_MLE_N"/>
    <property type="match status" value="1"/>
</dbReference>
<dbReference type="GO" id="GO:0016836">
    <property type="term" value="F:hydro-lyase activity"/>
    <property type="evidence" value="ECO:0007669"/>
    <property type="project" value="TreeGrafter"/>
</dbReference>
<evidence type="ECO:0000259" key="5">
    <source>
        <dbReference type="SMART" id="SM00922"/>
    </source>
</evidence>
<evidence type="ECO:0000313" key="6">
    <source>
        <dbReference type="EMBL" id="QSW97705.1"/>
    </source>
</evidence>
<dbReference type="AlphaFoldDB" id="A0A8A2VC03"/>
<reference evidence="6 7" key="1">
    <citation type="submission" date="2021-03" db="EMBL/GenBank/DDBJ databases">
        <title>Haloterrigena longa sp. nov. and Haloterrigena limicola sp. nov., extremely halophilic archaea isolated from a salt lake.</title>
        <authorList>
            <person name="Henglin C."/>
        </authorList>
    </citation>
    <scope>NUCLEOTIDE SEQUENCE [LARGE SCALE GENOMIC DNA]</scope>
    <source>
        <strain evidence="6 7">KZCA68</strain>
    </source>
</reference>
<dbReference type="EMBL" id="CP071462">
    <property type="protein sequence ID" value="QSW97705.1"/>
    <property type="molecule type" value="Genomic_DNA"/>
</dbReference>
<dbReference type="SUPFAM" id="SSF51604">
    <property type="entry name" value="Enolase C-terminal domain-like"/>
    <property type="match status" value="1"/>
</dbReference>
<dbReference type="GO" id="GO:0000287">
    <property type="term" value="F:magnesium ion binding"/>
    <property type="evidence" value="ECO:0007669"/>
    <property type="project" value="TreeGrafter"/>
</dbReference>
<dbReference type="PANTHER" id="PTHR13794:SF58">
    <property type="entry name" value="MITOCHONDRIAL ENOLASE SUPERFAMILY MEMBER 1"/>
    <property type="match status" value="1"/>
</dbReference>
<dbReference type="InterPro" id="IPR036849">
    <property type="entry name" value="Enolase-like_C_sf"/>
</dbReference>
<dbReference type="SFLD" id="SFLDS00001">
    <property type="entry name" value="Enolase"/>
    <property type="match status" value="1"/>
</dbReference>
<feature type="compositionally biased region" description="Basic and acidic residues" evidence="4">
    <location>
        <begin position="357"/>
        <end position="368"/>
    </location>
</feature>
<comment type="cofactor">
    <cofactor evidence="1">
        <name>Mg(2+)</name>
        <dbReference type="ChEBI" id="CHEBI:18420"/>
    </cofactor>
</comment>
<dbReference type="Proteomes" id="UP000663203">
    <property type="component" value="Chromosome"/>
</dbReference>